<dbReference type="EMBL" id="JAUKUA010000002">
    <property type="protein sequence ID" value="KAK0724648.1"/>
    <property type="molecule type" value="Genomic_DNA"/>
</dbReference>
<dbReference type="AlphaFoldDB" id="A0AA40AZ38"/>
<sequence length="131" mass="14768">MLMFEVFSSMGLGVQFRPVLCDPFDTKEDDTEEETPVSQAVIGETLKLMWYDNDRDEEMKEMYNWWAGKAAMTYAGRKGYIDAGRVLWLHGFDHKEPQLAWLAYGNEASISMECSSLAMIVKVSLGGVVGP</sequence>
<keyword evidence="2" id="KW-1185">Reference proteome</keyword>
<reference evidence="1" key="1">
    <citation type="submission" date="2023-06" db="EMBL/GenBank/DDBJ databases">
        <title>Genome-scale phylogeny and comparative genomics of the fungal order Sordariales.</title>
        <authorList>
            <consortium name="Lawrence Berkeley National Laboratory"/>
            <person name="Hensen N."/>
            <person name="Bonometti L."/>
            <person name="Westerberg I."/>
            <person name="Brannstrom I.O."/>
            <person name="Guillou S."/>
            <person name="Cros-Aarteil S."/>
            <person name="Calhoun S."/>
            <person name="Haridas S."/>
            <person name="Kuo A."/>
            <person name="Mondo S."/>
            <person name="Pangilinan J."/>
            <person name="Riley R."/>
            <person name="Labutti K."/>
            <person name="Andreopoulos B."/>
            <person name="Lipzen A."/>
            <person name="Chen C."/>
            <person name="Yanf M."/>
            <person name="Daum C."/>
            <person name="Ng V."/>
            <person name="Clum A."/>
            <person name="Steindorff A."/>
            <person name="Ohm R."/>
            <person name="Martin F."/>
            <person name="Silar P."/>
            <person name="Natvig D."/>
            <person name="Lalanne C."/>
            <person name="Gautier V."/>
            <person name="Ament-Velasquez S.L."/>
            <person name="Kruys A."/>
            <person name="Hutchinson M.I."/>
            <person name="Powell A.J."/>
            <person name="Barry K."/>
            <person name="Miller A.N."/>
            <person name="Grigoriev I.V."/>
            <person name="Debuchy R."/>
            <person name="Gladieux P."/>
            <person name="Thoren M.H."/>
            <person name="Johannesson H."/>
        </authorList>
    </citation>
    <scope>NUCLEOTIDE SEQUENCE</scope>
    <source>
        <strain evidence="1">SMH4607-1</strain>
    </source>
</reference>
<evidence type="ECO:0000313" key="1">
    <source>
        <dbReference type="EMBL" id="KAK0724648.1"/>
    </source>
</evidence>
<name>A0AA40AZ38_9PEZI</name>
<organism evidence="1 2">
    <name type="scientific">Lasiosphaeris hirsuta</name>
    <dbReference type="NCBI Taxonomy" id="260670"/>
    <lineage>
        <taxon>Eukaryota</taxon>
        <taxon>Fungi</taxon>
        <taxon>Dikarya</taxon>
        <taxon>Ascomycota</taxon>
        <taxon>Pezizomycotina</taxon>
        <taxon>Sordariomycetes</taxon>
        <taxon>Sordariomycetidae</taxon>
        <taxon>Sordariales</taxon>
        <taxon>Lasiosphaeriaceae</taxon>
        <taxon>Lasiosphaeris</taxon>
    </lineage>
</organism>
<dbReference type="Proteomes" id="UP001172102">
    <property type="component" value="Unassembled WGS sequence"/>
</dbReference>
<gene>
    <name evidence="1" type="ORF">B0H67DRAFT_568431</name>
</gene>
<proteinExistence type="predicted"/>
<evidence type="ECO:0000313" key="2">
    <source>
        <dbReference type="Proteomes" id="UP001172102"/>
    </source>
</evidence>
<accession>A0AA40AZ38</accession>
<protein>
    <submittedName>
        <fullName evidence="1">Uncharacterized protein</fullName>
    </submittedName>
</protein>
<comment type="caution">
    <text evidence="1">The sequence shown here is derived from an EMBL/GenBank/DDBJ whole genome shotgun (WGS) entry which is preliminary data.</text>
</comment>